<sequence length="109" mass="12636">MIVGVVERCRCLCASPRLSVKKRTHWIVQLPLLGLTRIHRGQPYLHRSCERKNRRNSKDKQLSREITKSETYCSIQDSSTILMLRMYRPVGISGFIHAPQFAHSQLYGP</sequence>
<protein>
    <submittedName>
        <fullName evidence="1">Uncharacterized protein</fullName>
    </submittedName>
</protein>
<organism evidence="1 2">
    <name type="scientific">Scophthalmus maximus</name>
    <name type="common">Turbot</name>
    <name type="synonym">Psetta maxima</name>
    <dbReference type="NCBI Taxonomy" id="52904"/>
    <lineage>
        <taxon>Eukaryota</taxon>
        <taxon>Metazoa</taxon>
        <taxon>Chordata</taxon>
        <taxon>Craniata</taxon>
        <taxon>Vertebrata</taxon>
        <taxon>Euteleostomi</taxon>
        <taxon>Actinopterygii</taxon>
        <taxon>Neopterygii</taxon>
        <taxon>Teleostei</taxon>
        <taxon>Neoteleostei</taxon>
        <taxon>Acanthomorphata</taxon>
        <taxon>Carangaria</taxon>
        <taxon>Pleuronectiformes</taxon>
        <taxon>Pleuronectoidei</taxon>
        <taxon>Scophthalmidae</taxon>
        <taxon>Scophthalmus</taxon>
    </lineage>
</organism>
<reference evidence="1 2" key="1">
    <citation type="submission" date="2019-06" db="EMBL/GenBank/DDBJ databases">
        <title>Draft genomes of female and male turbot (Scophthalmus maximus).</title>
        <authorList>
            <person name="Xu H."/>
            <person name="Xu X.-W."/>
            <person name="Shao C."/>
            <person name="Chen S."/>
        </authorList>
    </citation>
    <scope>NUCLEOTIDE SEQUENCE [LARGE SCALE GENOMIC DNA]</scope>
    <source>
        <strain evidence="1">Ysfricsl-2016a</strain>
        <tissue evidence="1">Blood</tissue>
    </source>
</reference>
<proteinExistence type="predicted"/>
<gene>
    <name evidence="1" type="ORF">F2P81_020219</name>
</gene>
<accession>A0A6A4S5J5</accession>
<evidence type="ECO:0000313" key="2">
    <source>
        <dbReference type="Proteomes" id="UP000438429"/>
    </source>
</evidence>
<dbReference type="AlphaFoldDB" id="A0A6A4S5J5"/>
<dbReference type="Proteomes" id="UP000438429">
    <property type="component" value="Unassembled WGS sequence"/>
</dbReference>
<comment type="caution">
    <text evidence="1">The sequence shown here is derived from an EMBL/GenBank/DDBJ whole genome shotgun (WGS) entry which is preliminary data.</text>
</comment>
<dbReference type="EMBL" id="VEVO01000018">
    <property type="protein sequence ID" value="KAF0027478.1"/>
    <property type="molecule type" value="Genomic_DNA"/>
</dbReference>
<name>A0A6A4S5J5_SCOMX</name>
<evidence type="ECO:0000313" key="1">
    <source>
        <dbReference type="EMBL" id="KAF0027478.1"/>
    </source>
</evidence>